<dbReference type="GO" id="GO:0030246">
    <property type="term" value="F:carbohydrate binding"/>
    <property type="evidence" value="ECO:0007669"/>
    <property type="project" value="InterPro"/>
</dbReference>
<proteinExistence type="predicted"/>
<dbReference type="EMBL" id="MHTV01000010">
    <property type="protein sequence ID" value="OHA67470.1"/>
    <property type="molecule type" value="Genomic_DNA"/>
</dbReference>
<evidence type="ECO:0000313" key="3">
    <source>
        <dbReference type="EMBL" id="OHA67470.1"/>
    </source>
</evidence>
<dbReference type="SUPFAM" id="SSF49384">
    <property type="entry name" value="Carbohydrate-binding domain"/>
    <property type="match status" value="1"/>
</dbReference>
<dbReference type="CDD" id="cd08547">
    <property type="entry name" value="Type_II_cohesin"/>
    <property type="match status" value="1"/>
</dbReference>
<dbReference type="InterPro" id="IPR036366">
    <property type="entry name" value="PGBDSf"/>
</dbReference>
<protein>
    <recommendedName>
        <fullName evidence="2">Peptidoglycan binding-like domain-containing protein</fullName>
    </recommendedName>
</protein>
<name>A0A1G2R3P3_9BACT</name>
<evidence type="ECO:0000256" key="1">
    <source>
        <dbReference type="SAM" id="SignalP"/>
    </source>
</evidence>
<keyword evidence="1" id="KW-0732">Signal</keyword>
<dbReference type="AlphaFoldDB" id="A0A1G2R3P3"/>
<dbReference type="InterPro" id="IPR036365">
    <property type="entry name" value="PGBD-like_sf"/>
</dbReference>
<feature type="signal peptide" evidence="1">
    <location>
        <begin position="1"/>
        <end position="25"/>
    </location>
</feature>
<accession>A0A1G2R3P3</accession>
<dbReference type="Proteomes" id="UP000178092">
    <property type="component" value="Unassembled WGS sequence"/>
</dbReference>
<organism evidence="3 4">
    <name type="scientific">Candidatus Wildermuthbacteria bacterium RIFCSPHIGHO2_02_FULL_45_25</name>
    <dbReference type="NCBI Taxonomy" id="1802450"/>
    <lineage>
        <taxon>Bacteria</taxon>
        <taxon>Candidatus Wildermuthiibacteriota</taxon>
    </lineage>
</organism>
<feature type="domain" description="Peptidoglycan binding-like" evidence="2">
    <location>
        <begin position="198"/>
        <end position="245"/>
    </location>
</feature>
<dbReference type="Gene3D" id="1.10.101.10">
    <property type="entry name" value="PGBD-like superfamily/PGBD"/>
    <property type="match status" value="1"/>
</dbReference>
<dbReference type="InterPro" id="IPR002477">
    <property type="entry name" value="Peptidoglycan-bd-like"/>
</dbReference>
<comment type="caution">
    <text evidence="3">The sequence shown here is derived from an EMBL/GenBank/DDBJ whole genome shotgun (WGS) entry which is preliminary data.</text>
</comment>
<dbReference type="Pfam" id="PF01471">
    <property type="entry name" value="PG_binding_1"/>
    <property type="match status" value="1"/>
</dbReference>
<reference evidence="3 4" key="1">
    <citation type="journal article" date="2016" name="Nat. Commun.">
        <title>Thousands of microbial genomes shed light on interconnected biogeochemical processes in an aquifer system.</title>
        <authorList>
            <person name="Anantharaman K."/>
            <person name="Brown C.T."/>
            <person name="Hug L.A."/>
            <person name="Sharon I."/>
            <person name="Castelle C.J."/>
            <person name="Probst A.J."/>
            <person name="Thomas B.C."/>
            <person name="Singh A."/>
            <person name="Wilkins M.J."/>
            <person name="Karaoz U."/>
            <person name="Brodie E.L."/>
            <person name="Williams K.H."/>
            <person name="Hubbard S.S."/>
            <person name="Banfield J.F."/>
        </authorList>
    </citation>
    <scope>NUCLEOTIDE SEQUENCE [LARGE SCALE GENOMIC DNA]</scope>
</reference>
<gene>
    <name evidence="3" type="ORF">A3C04_00915</name>
</gene>
<sequence length="275" mass="28599">MKKKIIAIFSSLALTVAGIPVVAAAQTYAPGMMSTRGNNGSAMFSLVPQSVSGKMNQLVAVDFLLNTGMPVTSFQTSLTYDPTMLSVAGIDTVSSEFPYWWDTTHVKESGSLARINLQGSAPLPGISGDKVRVAKITFRTVRPGTAAVSMAPGSIVLNATDENVLSNGNVQTTIAITDGETPGGFSSFTRNLQIGNMGADVEALQQFLNSQGFLVAGAGAGSPGNETDYFGLLTSAAVVRFQEAYAGAILYPLGLMKGTGYFGSGTRAYIAQLGL</sequence>
<evidence type="ECO:0000313" key="4">
    <source>
        <dbReference type="Proteomes" id="UP000178092"/>
    </source>
</evidence>
<evidence type="ECO:0000259" key="2">
    <source>
        <dbReference type="Pfam" id="PF01471"/>
    </source>
</evidence>
<feature type="chain" id="PRO_5009584192" description="Peptidoglycan binding-like domain-containing protein" evidence="1">
    <location>
        <begin position="26"/>
        <end position="275"/>
    </location>
</feature>
<dbReference type="InterPro" id="IPR008965">
    <property type="entry name" value="CBM2/CBM3_carb-bd_dom_sf"/>
</dbReference>
<dbReference type="SUPFAM" id="SSF47090">
    <property type="entry name" value="PGBD-like"/>
    <property type="match status" value="1"/>
</dbReference>
<dbReference type="Gene3D" id="2.60.40.680">
    <property type="match status" value="1"/>
</dbReference>